<dbReference type="RefSeq" id="WP_244752997.1">
    <property type="nucleotide sequence ID" value="NZ_CP095074.1"/>
</dbReference>
<evidence type="ECO:0000313" key="2">
    <source>
        <dbReference type="Proteomes" id="UP000831880"/>
    </source>
</evidence>
<evidence type="ECO:0000313" key="1">
    <source>
        <dbReference type="EMBL" id="UOQ93397.1"/>
    </source>
</evidence>
<name>A0ABY4H348_9BACI</name>
<protein>
    <submittedName>
        <fullName evidence="1">Uncharacterized protein</fullName>
    </submittedName>
</protein>
<keyword evidence="2" id="KW-1185">Reference proteome</keyword>
<sequence length="79" mass="9422">MYLKCIESVHMNVEKIYQAFTEGEKYRARWGVVKGSNDDPYAFERVLKAINDKGESHIIKNRENDELDAFFYKHFEEDN</sequence>
<proteinExistence type="predicted"/>
<accession>A0ABY4H348</accession>
<reference evidence="1 2" key="1">
    <citation type="submission" date="2022-04" db="EMBL/GenBank/DDBJ databases">
        <title>Halobacillus sp. isolated from saltern.</title>
        <authorList>
            <person name="Won M."/>
            <person name="Lee C.-M."/>
            <person name="Woen H.-Y."/>
            <person name="Kwon S.-W."/>
        </authorList>
    </citation>
    <scope>NUCLEOTIDE SEQUENCE [LARGE SCALE GENOMIC DNA]</scope>
    <source>
        <strain evidence="1 2">SSTM10-2</strain>
    </source>
</reference>
<organism evidence="1 2">
    <name type="scientific">Halobacillus shinanisalinarum</name>
    <dbReference type="NCBI Taxonomy" id="2932258"/>
    <lineage>
        <taxon>Bacteria</taxon>
        <taxon>Bacillati</taxon>
        <taxon>Bacillota</taxon>
        <taxon>Bacilli</taxon>
        <taxon>Bacillales</taxon>
        <taxon>Bacillaceae</taxon>
        <taxon>Halobacillus</taxon>
    </lineage>
</organism>
<dbReference type="Proteomes" id="UP000831880">
    <property type="component" value="Chromosome"/>
</dbReference>
<gene>
    <name evidence="1" type="ORF">MUO14_24010</name>
</gene>
<dbReference type="EMBL" id="CP095074">
    <property type="protein sequence ID" value="UOQ93397.1"/>
    <property type="molecule type" value="Genomic_DNA"/>
</dbReference>